<proteinExistence type="predicted"/>
<dbReference type="EMBL" id="BGZK01000187">
    <property type="protein sequence ID" value="GBP26992.1"/>
    <property type="molecule type" value="Genomic_DNA"/>
</dbReference>
<feature type="region of interest" description="Disordered" evidence="1">
    <location>
        <begin position="63"/>
        <end position="111"/>
    </location>
</feature>
<evidence type="ECO:0000313" key="2">
    <source>
        <dbReference type="EMBL" id="GBP26992.1"/>
    </source>
</evidence>
<sequence>MHQRFPVIEEIMIERSRVTRRTGCRSALPWRTSGATFVVSVLTVDNNTRANPTPSARLLPAVRAAAPSSGRRVARAGRGTTQLTQPPEGSAHRRTRLESIRRNLDQVDNMH</sequence>
<comment type="caution">
    <text evidence="2">The sequence shown here is derived from an EMBL/GenBank/DDBJ whole genome shotgun (WGS) entry which is preliminary data.</text>
</comment>
<dbReference type="AlphaFoldDB" id="A0A4C1ULY8"/>
<keyword evidence="3" id="KW-1185">Reference proteome</keyword>
<reference evidence="2 3" key="1">
    <citation type="journal article" date="2019" name="Commun. Biol.">
        <title>The bagworm genome reveals a unique fibroin gene that provides high tensile strength.</title>
        <authorList>
            <person name="Kono N."/>
            <person name="Nakamura H."/>
            <person name="Ohtoshi R."/>
            <person name="Tomita M."/>
            <person name="Numata K."/>
            <person name="Arakawa K."/>
        </authorList>
    </citation>
    <scope>NUCLEOTIDE SEQUENCE [LARGE SCALE GENOMIC DNA]</scope>
</reference>
<evidence type="ECO:0000313" key="3">
    <source>
        <dbReference type="Proteomes" id="UP000299102"/>
    </source>
</evidence>
<organism evidence="2 3">
    <name type="scientific">Eumeta variegata</name>
    <name type="common">Bagworm moth</name>
    <name type="synonym">Eumeta japonica</name>
    <dbReference type="NCBI Taxonomy" id="151549"/>
    <lineage>
        <taxon>Eukaryota</taxon>
        <taxon>Metazoa</taxon>
        <taxon>Ecdysozoa</taxon>
        <taxon>Arthropoda</taxon>
        <taxon>Hexapoda</taxon>
        <taxon>Insecta</taxon>
        <taxon>Pterygota</taxon>
        <taxon>Neoptera</taxon>
        <taxon>Endopterygota</taxon>
        <taxon>Lepidoptera</taxon>
        <taxon>Glossata</taxon>
        <taxon>Ditrysia</taxon>
        <taxon>Tineoidea</taxon>
        <taxon>Psychidae</taxon>
        <taxon>Oiketicinae</taxon>
        <taxon>Eumeta</taxon>
    </lineage>
</organism>
<evidence type="ECO:0000256" key="1">
    <source>
        <dbReference type="SAM" id="MobiDB-lite"/>
    </source>
</evidence>
<feature type="compositionally biased region" description="Basic and acidic residues" evidence="1">
    <location>
        <begin position="96"/>
        <end position="111"/>
    </location>
</feature>
<accession>A0A4C1ULY8</accession>
<protein>
    <submittedName>
        <fullName evidence="2">Uncharacterized protein</fullName>
    </submittedName>
</protein>
<name>A0A4C1ULY8_EUMVA</name>
<dbReference type="Proteomes" id="UP000299102">
    <property type="component" value="Unassembled WGS sequence"/>
</dbReference>
<gene>
    <name evidence="2" type="ORF">EVAR_95778_1</name>
</gene>